<proteinExistence type="predicted"/>
<evidence type="ECO:0000313" key="4">
    <source>
        <dbReference type="EMBL" id="KAJ8651371.1"/>
    </source>
</evidence>
<feature type="transmembrane region" description="Helical" evidence="2">
    <location>
        <begin position="88"/>
        <end position="107"/>
    </location>
</feature>
<dbReference type="InterPro" id="IPR053164">
    <property type="entry name" value="IS1016-like_transposase"/>
</dbReference>
<reference evidence="4 5" key="1">
    <citation type="submission" date="2023-03" db="EMBL/GenBank/DDBJ databases">
        <title>Genome sequence of Lichtheimia ornata CBS 291.66.</title>
        <authorList>
            <person name="Mohabir J.T."/>
            <person name="Shea T.P."/>
            <person name="Kurbessoian T."/>
            <person name="Berby B."/>
            <person name="Fontaine J."/>
            <person name="Livny J."/>
            <person name="Gnirke A."/>
            <person name="Stajich J.E."/>
            <person name="Cuomo C.A."/>
        </authorList>
    </citation>
    <scope>NUCLEOTIDE SEQUENCE [LARGE SCALE GENOMIC DNA]</scope>
    <source>
        <strain evidence="4">CBS 291.66</strain>
    </source>
</reference>
<evidence type="ECO:0000313" key="5">
    <source>
        <dbReference type="Proteomes" id="UP001234581"/>
    </source>
</evidence>
<dbReference type="Proteomes" id="UP001234581">
    <property type="component" value="Unassembled WGS sequence"/>
</dbReference>
<dbReference type="Pfam" id="PF12762">
    <property type="entry name" value="DDE_Tnp_IS1595"/>
    <property type="match status" value="1"/>
</dbReference>
<comment type="caution">
    <text evidence="4">The sequence shown here is derived from an EMBL/GenBank/DDBJ whole genome shotgun (WGS) entry which is preliminary data.</text>
</comment>
<sequence length="378" mass="43529">MPVVKNHTKQKGAQTIWDFTSKFPDSLTVERWLYDEGIYCKSMKCKAGIDMRLIEVKKDGQPNLIWKCTHRPSERCNRQKKSIREGSFFSGLKIGMHQVLGIVWLYLYKLEFQAIQDLTGVSAPTIRAVVRLLYRLMNADIKDEDVSVGGIDEDGNRIIVEVDESKFGKRKSHKGHRVEGVWVVGGVERTPERKIFVTTVEDRKKDTLHLILSNYIKEGSEIRTDCWKGYNGLARIPGKGYRHETVNHAKEFKTAAGVHTNTIEGTWNGIKCIIKARHRTAPIMKYRLAEFIFRRKHAGDLWGGIIKALKEVSFDKVTSSDDIDEEFMYTEVKLERSDLDHDDSEFNDNTQWETDNEDDDDTSGEYTADSHRKRPRGQ</sequence>
<evidence type="ECO:0000256" key="2">
    <source>
        <dbReference type="SAM" id="Phobius"/>
    </source>
</evidence>
<keyword evidence="2" id="KW-0812">Transmembrane</keyword>
<dbReference type="PANTHER" id="PTHR47163:SF2">
    <property type="entry name" value="SI:DKEY-17M8.2"/>
    <property type="match status" value="1"/>
</dbReference>
<dbReference type="NCBIfam" id="NF033547">
    <property type="entry name" value="transpos_IS1595"/>
    <property type="match status" value="1"/>
</dbReference>
<evidence type="ECO:0000259" key="3">
    <source>
        <dbReference type="SMART" id="SM01126"/>
    </source>
</evidence>
<feature type="domain" description="ISXO2-like transposase" evidence="3">
    <location>
        <begin position="152"/>
        <end position="296"/>
    </location>
</feature>
<feature type="region of interest" description="Disordered" evidence="1">
    <location>
        <begin position="339"/>
        <end position="378"/>
    </location>
</feature>
<evidence type="ECO:0000256" key="1">
    <source>
        <dbReference type="SAM" id="MobiDB-lite"/>
    </source>
</evidence>
<dbReference type="InterPro" id="IPR024445">
    <property type="entry name" value="Tnp_ISXO2-like"/>
</dbReference>
<dbReference type="GeneID" id="83220399"/>
<name>A0AAD7USC3_9FUNG</name>
<dbReference type="SMART" id="SM01126">
    <property type="entry name" value="DDE_Tnp_IS1595"/>
    <property type="match status" value="1"/>
</dbReference>
<keyword evidence="2" id="KW-0472">Membrane</keyword>
<dbReference type="PANTHER" id="PTHR47163">
    <property type="entry name" value="DDE_TNP_IS1595 DOMAIN-CONTAINING PROTEIN"/>
    <property type="match status" value="1"/>
</dbReference>
<keyword evidence="2" id="KW-1133">Transmembrane helix</keyword>
<protein>
    <recommendedName>
        <fullName evidence="3">ISXO2-like transposase domain-containing protein</fullName>
    </recommendedName>
</protein>
<gene>
    <name evidence="4" type="ORF">O0I10_013107</name>
</gene>
<keyword evidence="5" id="KW-1185">Reference proteome</keyword>
<dbReference type="AlphaFoldDB" id="A0AAD7USC3"/>
<dbReference type="RefSeq" id="XP_058336286.1">
    <property type="nucleotide sequence ID" value="XM_058492947.1"/>
</dbReference>
<accession>A0AAD7USC3</accession>
<dbReference type="EMBL" id="JARTCD010000243">
    <property type="protein sequence ID" value="KAJ8651371.1"/>
    <property type="molecule type" value="Genomic_DNA"/>
</dbReference>
<organism evidence="4 5">
    <name type="scientific">Lichtheimia ornata</name>
    <dbReference type="NCBI Taxonomy" id="688661"/>
    <lineage>
        <taxon>Eukaryota</taxon>
        <taxon>Fungi</taxon>
        <taxon>Fungi incertae sedis</taxon>
        <taxon>Mucoromycota</taxon>
        <taxon>Mucoromycotina</taxon>
        <taxon>Mucoromycetes</taxon>
        <taxon>Mucorales</taxon>
        <taxon>Lichtheimiaceae</taxon>
        <taxon>Lichtheimia</taxon>
    </lineage>
</organism>
<feature type="compositionally biased region" description="Acidic residues" evidence="1">
    <location>
        <begin position="354"/>
        <end position="363"/>
    </location>
</feature>